<dbReference type="InParanoid" id="A0A1P8B5T9"/>
<evidence type="ECO:0000313" key="2">
    <source>
        <dbReference type="EMBL" id="ANM66950.1"/>
    </source>
</evidence>
<feature type="compositionally biased region" description="Polar residues" evidence="1">
    <location>
        <begin position="65"/>
        <end position="78"/>
    </location>
</feature>
<organism evidence="2 3">
    <name type="scientific">Arabidopsis thaliana</name>
    <name type="common">Mouse-ear cress</name>
    <dbReference type="NCBI Taxonomy" id="3702"/>
    <lineage>
        <taxon>Eukaryota</taxon>
        <taxon>Viridiplantae</taxon>
        <taxon>Streptophyta</taxon>
        <taxon>Embryophyta</taxon>
        <taxon>Tracheophyta</taxon>
        <taxon>Spermatophyta</taxon>
        <taxon>Magnoliopsida</taxon>
        <taxon>eudicotyledons</taxon>
        <taxon>Gunneridae</taxon>
        <taxon>Pentapetalae</taxon>
        <taxon>rosids</taxon>
        <taxon>malvids</taxon>
        <taxon>Brassicales</taxon>
        <taxon>Brassicaceae</taxon>
        <taxon>Camelineae</taxon>
        <taxon>Arabidopsis</taxon>
    </lineage>
</organism>
<dbReference type="RefSeq" id="NP_001328813.1">
    <property type="nucleotide sequence ID" value="NM_001342280.1"/>
</dbReference>
<reference evidence="2 3" key="1">
    <citation type="journal article" date="1999" name="Nature">
        <title>Sequence and analysis of chromosome 4 of the plant Arabidopsis thaliana.</title>
        <authorList>
            <consortium name="EU"/>
            <consortium name="CSHL and WU Arabidopsis Sequencing Project"/>
            <person name="Mayer K."/>
            <person name="Schuller C."/>
            <person name="Wambutt R."/>
            <person name="Murphy G."/>
            <person name="Volckaert G."/>
            <person name="Pohl T."/>
            <person name="Dusterhoft A."/>
            <person name="Stiekema W."/>
            <person name="Entian K.D."/>
            <person name="Terryn N."/>
            <person name="Harris B."/>
            <person name="Ansorge W."/>
            <person name="Brandt P."/>
            <person name="Grivell L."/>
            <person name="Rieger M."/>
            <person name="Weichselgartner M."/>
            <person name="de Simone V."/>
            <person name="Obermaier B."/>
            <person name="Mache R."/>
            <person name="Muller M."/>
            <person name="Kreis M."/>
            <person name="Delseny M."/>
            <person name="Puigdomenech P."/>
            <person name="Watson M."/>
            <person name="Schmidtheini T."/>
            <person name="Reichert B."/>
            <person name="Portatelle D."/>
            <person name="Perez-Alonso M."/>
            <person name="Boutry M."/>
            <person name="Bancroft I."/>
            <person name="Vos P."/>
            <person name="Hoheisel J."/>
            <person name="Zimmermann W."/>
            <person name="Wedler H."/>
            <person name="Ridley P."/>
            <person name="Langham S.A."/>
            <person name="McCullagh B."/>
            <person name="Bilham L."/>
            <person name="Robben J."/>
            <person name="Van der Schueren J."/>
            <person name="Grymonprez B."/>
            <person name="Chuang Y.J."/>
            <person name="Vandenbussche F."/>
            <person name="Braeken M."/>
            <person name="Weltjens I."/>
            <person name="Voet M."/>
            <person name="Bastiaens I."/>
            <person name="Aert R."/>
            <person name="Defoor E."/>
            <person name="Weitzenegger T."/>
            <person name="Bothe G."/>
            <person name="Ramsperger U."/>
            <person name="Hilbert H."/>
            <person name="Braun M."/>
            <person name="Holzer E."/>
            <person name="Brandt A."/>
            <person name="Peters S."/>
            <person name="van Staveren M."/>
            <person name="Dirske W."/>
            <person name="Mooijman P."/>
            <person name="Klein Lankhorst R."/>
            <person name="Rose M."/>
            <person name="Hauf J."/>
            <person name="Kotter P."/>
            <person name="Berneiser S."/>
            <person name="Hempel S."/>
            <person name="Feldpausch M."/>
            <person name="Lamberth S."/>
            <person name="Van den Daele H."/>
            <person name="De Keyser A."/>
            <person name="Buysshaert C."/>
            <person name="Gielen J."/>
            <person name="Villarroel R."/>
            <person name="De Clercq R."/>
            <person name="Van Montagu M."/>
            <person name="Rogers J."/>
            <person name="Cronin A."/>
            <person name="Quail M."/>
            <person name="Bray-Allen S."/>
            <person name="Clark L."/>
            <person name="Doggett J."/>
            <person name="Hall S."/>
            <person name="Kay M."/>
            <person name="Lennard N."/>
            <person name="McLay K."/>
            <person name="Mayes R."/>
            <person name="Pettett A."/>
            <person name="Rajandream M.A."/>
            <person name="Lyne M."/>
            <person name="Benes V."/>
            <person name="Rechmann S."/>
            <person name="Borkova D."/>
            <person name="Blocker H."/>
            <person name="Scharfe M."/>
            <person name="Grimm M."/>
            <person name="Lohnert T.H."/>
            <person name="Dose S."/>
            <person name="de Haan M."/>
            <person name="Maarse A."/>
            <person name="Schafer M."/>
            <person name="Muller-Auer S."/>
            <person name="Gabel C."/>
            <person name="Fuchs M."/>
            <person name="Fartmann B."/>
            <person name="Granderath K."/>
            <person name="Dauner D."/>
            <person name="Herzl A."/>
            <person name="Neumann S."/>
            <person name="Argiriou A."/>
            <person name="Vitale D."/>
            <person name="Liguori R."/>
            <person name="Piravandi E."/>
            <person name="Massenet O."/>
            <person name="Quigley F."/>
            <person name="Clabauld G."/>
            <person name="Mundlein A."/>
            <person name="Felber R."/>
            <person name="Schnabl S."/>
            <person name="Hiller R."/>
            <person name="Schmidt W."/>
            <person name="Lecharny A."/>
            <person name="Aubourg S."/>
            <person name="Chefdor F."/>
            <person name="Cooke R."/>
            <person name="Berger C."/>
            <person name="Montfort A."/>
            <person name="Casacuberta E."/>
            <person name="Gibbons T."/>
            <person name="Weber N."/>
            <person name="Vandenbol M."/>
            <person name="Bargues M."/>
            <person name="Terol J."/>
            <person name="Torres A."/>
            <person name="Perez-Perez A."/>
            <person name="Purnelle B."/>
            <person name="Bent E."/>
            <person name="Johnson S."/>
            <person name="Tacon D."/>
            <person name="Jesse T."/>
            <person name="Heijnen L."/>
            <person name="Schwarz S."/>
            <person name="Scholler P."/>
            <person name="Heber S."/>
            <person name="Francs P."/>
            <person name="Bielke C."/>
            <person name="Frishman D."/>
            <person name="Haase D."/>
            <person name="Lemcke K."/>
            <person name="Mewes H.W."/>
            <person name="Stocker S."/>
            <person name="Zaccaria P."/>
            <person name="Bevan M."/>
            <person name="Wilson R.K."/>
            <person name="de la Bastide M."/>
            <person name="Habermann K."/>
            <person name="Parnell L."/>
            <person name="Dedhia N."/>
            <person name="Gnoj L."/>
            <person name="Schutz K."/>
            <person name="Huang E."/>
            <person name="Spiegel L."/>
            <person name="Sehkon M."/>
            <person name="Murray J."/>
            <person name="Sheet P."/>
            <person name="Cordes M."/>
            <person name="Abu-Threideh J."/>
            <person name="Stoneking T."/>
            <person name="Kalicki J."/>
            <person name="Graves T."/>
            <person name="Harmon G."/>
            <person name="Edwards J."/>
            <person name="Latreille P."/>
            <person name="Courtney L."/>
            <person name="Cloud J."/>
            <person name="Abbott A."/>
            <person name="Scott K."/>
            <person name="Johnson D."/>
            <person name="Minx P."/>
            <person name="Bentley D."/>
            <person name="Fulton B."/>
            <person name="Miller N."/>
            <person name="Greco T."/>
            <person name="Kemp K."/>
            <person name="Kramer J."/>
            <person name="Fulton L."/>
            <person name="Mardis E."/>
            <person name="Dante M."/>
            <person name="Pepin K."/>
            <person name="Hillier L."/>
            <person name="Nelson J."/>
            <person name="Spieth J."/>
            <person name="Ryan E."/>
            <person name="Andrews S."/>
            <person name="Geisel C."/>
            <person name="Layman D."/>
            <person name="Du H."/>
            <person name="Ali J."/>
            <person name="Berghoff A."/>
            <person name="Jones K."/>
            <person name="Drone K."/>
            <person name="Cotton M."/>
            <person name="Joshu C."/>
            <person name="Antonoiu B."/>
            <person name="Zidanic M."/>
            <person name="Strong C."/>
            <person name="Sun H."/>
            <person name="Lamar B."/>
            <person name="Yordan C."/>
            <person name="Ma P."/>
            <person name="Zhong J."/>
            <person name="Preston R."/>
            <person name="Vil D."/>
            <person name="Shekher M."/>
            <person name="Matero A."/>
            <person name="Shah R."/>
            <person name="Swaby I.K."/>
            <person name="O'Shaughnessy A."/>
            <person name="Rodriguez M."/>
            <person name="Hoffmann J."/>
            <person name="Till S."/>
            <person name="Granat S."/>
            <person name="Shohdy N."/>
            <person name="Hasegawa A."/>
            <person name="Hameed A."/>
            <person name="Lodhi M."/>
            <person name="Johnson A."/>
            <person name="Chen E."/>
            <person name="Marra M."/>
            <person name="Martienssen R."/>
            <person name="McCombie W.R."/>
        </authorList>
    </citation>
    <scope>NUCLEOTIDE SEQUENCE [LARGE SCALE GENOMIC DNA]</scope>
    <source>
        <strain evidence="3">cv. Columbia</strain>
    </source>
</reference>
<dbReference type="TAIR" id="AT4G34345"/>
<evidence type="ECO:0000256" key="1">
    <source>
        <dbReference type="SAM" id="MobiDB-lite"/>
    </source>
</evidence>
<accession>A0A1P8B5T9</accession>
<evidence type="ECO:0000313" key="3">
    <source>
        <dbReference type="Proteomes" id="UP000006548"/>
    </source>
</evidence>
<dbReference type="AlphaFoldDB" id="A0A1P8B5T9"/>
<dbReference type="KEGG" id="ath:AT4G34345"/>
<protein>
    <submittedName>
        <fullName evidence="2">Uncharacterized protein</fullName>
    </submittedName>
</protein>
<name>A0A1P8B5T9_ARATH</name>
<reference evidence="3" key="2">
    <citation type="journal article" date="2017" name="Plant J.">
        <title>Araport11: a complete reannotation of the Arabidopsis thaliana reference genome.</title>
        <authorList>
            <person name="Cheng C.Y."/>
            <person name="Krishnakumar V."/>
            <person name="Chan A.P."/>
            <person name="Thibaud-Nissen F."/>
            <person name="Schobel S."/>
            <person name="Town C.D."/>
        </authorList>
    </citation>
    <scope>GENOME REANNOTATION</scope>
    <source>
        <strain evidence="3">cv. Columbia</strain>
    </source>
</reference>
<proteinExistence type="predicted"/>
<dbReference type="Proteomes" id="UP000006548">
    <property type="component" value="Chromosome 4"/>
</dbReference>
<keyword evidence="3" id="KW-1185">Reference proteome</keyword>
<feature type="region of interest" description="Disordered" evidence="1">
    <location>
        <begin position="65"/>
        <end position="88"/>
    </location>
</feature>
<gene>
    <name evidence="2" type="ordered locus">At4g34345</name>
</gene>
<dbReference type="EMBL" id="CP002687">
    <property type="protein sequence ID" value="ANM66950.1"/>
    <property type="molecule type" value="Genomic_DNA"/>
</dbReference>
<dbReference type="GeneID" id="28720204"/>
<sequence length="111" mass="11849">MNSALLLLSSLSSSRTKDMGLSSPFICRLRSKGCPRNFFSVLSLERATENPSLAASIAGANASITDKPSLFNDSTFSPDDTERSSLSSSLISSFTPSISPHTGFLEEILQT</sequence>
<feature type="non-terminal residue" evidence="2">
    <location>
        <position position="111"/>
    </location>
</feature>